<dbReference type="EMBL" id="MN740730">
    <property type="protein sequence ID" value="QHS81144.1"/>
    <property type="molecule type" value="Genomic_DNA"/>
</dbReference>
<accession>A0A6C0AMW6</accession>
<reference evidence="1" key="1">
    <citation type="journal article" date="2020" name="Nature">
        <title>Giant virus diversity and host interactions through global metagenomics.</title>
        <authorList>
            <person name="Schulz F."/>
            <person name="Roux S."/>
            <person name="Paez-Espino D."/>
            <person name="Jungbluth S."/>
            <person name="Walsh D.A."/>
            <person name="Denef V.J."/>
            <person name="McMahon K.D."/>
            <person name="Konstantinidis K.T."/>
            <person name="Eloe-Fadrosh E.A."/>
            <person name="Kyrpides N.C."/>
            <person name="Woyke T."/>
        </authorList>
    </citation>
    <scope>NUCLEOTIDE SEQUENCE</scope>
    <source>
        <strain evidence="1">GVMAG-S-1101161-73</strain>
    </source>
</reference>
<organism evidence="1">
    <name type="scientific">viral metagenome</name>
    <dbReference type="NCBI Taxonomy" id="1070528"/>
    <lineage>
        <taxon>unclassified sequences</taxon>
        <taxon>metagenomes</taxon>
        <taxon>organismal metagenomes</taxon>
    </lineage>
</organism>
<proteinExistence type="predicted"/>
<sequence length="127" mass="12769">MYLINESFEGTPPIPEQAAANCSPGFWCPATSSSNKEHLCPGGTYGATSNLKLPACSGICKAGCSCPEGSTSACEKPCPAGFFCVEGTGGTAAPPIICPHGYYCPESSPTPIICPEGASCPAGTTSI</sequence>
<dbReference type="AlphaFoldDB" id="A0A6C0AMW6"/>
<name>A0A6C0AMW6_9ZZZZ</name>
<protein>
    <submittedName>
        <fullName evidence="1">Uncharacterized protein</fullName>
    </submittedName>
</protein>
<evidence type="ECO:0000313" key="1">
    <source>
        <dbReference type="EMBL" id="QHS81144.1"/>
    </source>
</evidence>